<dbReference type="Proteomes" id="UP001623330">
    <property type="component" value="Unassembled WGS sequence"/>
</dbReference>
<evidence type="ECO:0000256" key="1">
    <source>
        <dbReference type="ARBA" id="ARBA00010931"/>
    </source>
</evidence>
<dbReference type="InterPro" id="IPR006285">
    <property type="entry name" value="Atg7"/>
</dbReference>
<dbReference type="InterPro" id="IPR000594">
    <property type="entry name" value="ThiF_NAD_FAD-bd"/>
</dbReference>
<evidence type="ECO:0000313" key="10">
    <source>
        <dbReference type="Proteomes" id="UP001623330"/>
    </source>
</evidence>
<name>A0ABR4NLV8_9SACH</name>
<feature type="domain" description="THIF-type NAD/FAD binding fold" evidence="7">
    <location>
        <begin position="305"/>
        <end position="550"/>
    </location>
</feature>
<organism evidence="9 10">
    <name type="scientific">Nakaseomyces bracarensis</name>
    <dbReference type="NCBI Taxonomy" id="273131"/>
    <lineage>
        <taxon>Eukaryota</taxon>
        <taxon>Fungi</taxon>
        <taxon>Dikarya</taxon>
        <taxon>Ascomycota</taxon>
        <taxon>Saccharomycotina</taxon>
        <taxon>Saccharomycetes</taxon>
        <taxon>Saccharomycetales</taxon>
        <taxon>Saccharomycetaceae</taxon>
        <taxon>Nakaseomyces</taxon>
    </lineage>
</organism>
<reference evidence="9 10" key="1">
    <citation type="submission" date="2024-05" db="EMBL/GenBank/DDBJ databases">
        <title>Long read based assembly of the Candida bracarensis genome reveals expanded adhesin content.</title>
        <authorList>
            <person name="Marcet-Houben M."/>
            <person name="Ksiezopolska E."/>
            <person name="Gabaldon T."/>
        </authorList>
    </citation>
    <scope>NUCLEOTIDE SEQUENCE [LARGE SCALE GENOMIC DNA]</scope>
    <source>
        <strain evidence="9 10">CBM6</strain>
    </source>
</reference>
<keyword evidence="5 6" id="KW-0072">Autophagy</keyword>
<comment type="subcellular location">
    <subcellularLocation>
        <location evidence="6">Cytoplasm</location>
    </subcellularLocation>
    <subcellularLocation>
        <location evidence="6">Preautophagosomal structure</location>
    </subcellularLocation>
</comment>
<dbReference type="NCBIfam" id="TIGR01381">
    <property type="entry name" value="E1_like_apg7"/>
    <property type="match status" value="1"/>
</dbReference>
<dbReference type="InterPro" id="IPR035985">
    <property type="entry name" value="Ubiquitin-activating_enz"/>
</dbReference>
<comment type="subunit">
    <text evidence="6">Homodimer.</text>
</comment>
<keyword evidence="3 6" id="KW-0813">Transport</keyword>
<proteinExistence type="inferred from homology"/>
<dbReference type="PANTHER" id="PTHR10953:SF3">
    <property type="entry name" value="UBIQUITIN-LIKE MODIFIER-ACTIVATING ENZYME ATG7"/>
    <property type="match status" value="1"/>
</dbReference>
<comment type="caution">
    <text evidence="9">The sequence shown here is derived from an EMBL/GenBank/DDBJ whole genome shotgun (WGS) entry which is preliminary data.</text>
</comment>
<sequence length="621" mass="70041">MSTDLNFVPALESFLDTSFFQELSRLKLEEQKLDTKTIPLLAKLNIAQIPSTSNSVHLFLDKASFDLTETKLEPRNIYIHGRLYNCNTLEEFKLLNKQKYLADEAALLIESGKKDINKSLGFSILSFADLKKYKFYYWVCTPTFQIHRNFSLVDKSNIIDDAVVHKEREWFDDNQNNWVAIRKQNGSITPYEKNLDIKDVNALLVRDTSINSEYPSAFLKNILTICCGDYPEAELLDVHLVRNKPVNLLKLSIRIPKLEFDEYKTSGWESNNQGKLIPRALDLSSLIDPLKVAGQSVDLNLKLMKWRIAPDINLEVIKNNKILLLGSGTLGCYVARSLMAWGCRKITFVDNGTVSLSNPVRQPLFEFSDVGKEKSIAAAEGLKRVFPLIDAVGDQLNVPMIGHPIKNEEHEHADYIKLVNLIESHDTIFLLMDSRETRWLPAVIGKALNKNVMNVALGFDSYLVIKHGNIQNDLGCYFCNDIVVPTDSISDRTLDQMCTVTRPGVAPLAASQAVELLVSSLQHSGKDNVLGEVPHQLRGFLSNFSTVKLKTPAYGHCSACSSPIISGYLEGGWDFVKNALNNPMFIEDLCGLSKIKQEVEDMDLNDFDDEMYDDDDFEILE</sequence>
<dbReference type="InterPro" id="IPR045886">
    <property type="entry name" value="ThiF/MoeB/HesA"/>
</dbReference>
<dbReference type="EMBL" id="JBEVYD010000013">
    <property type="protein sequence ID" value="KAL3228551.1"/>
    <property type="molecule type" value="Genomic_DNA"/>
</dbReference>
<keyword evidence="10" id="KW-1185">Reference proteome</keyword>
<dbReference type="Gene3D" id="3.40.50.720">
    <property type="entry name" value="NAD(P)-binding Rossmann-like Domain"/>
    <property type="match status" value="1"/>
</dbReference>
<comment type="function">
    <text evidence="6">E1-like activating enzyme involved in the 2 ubiquitin-like systems required for cytoplasm to vacuole transport (Cvt) and autophagy. Activates ATG12 for its conjugation with ATG5 and ATG8 for its conjugation with phosphatidylethanolamine. Both systems are needed for the ATG8 association to Cvt vesicles and autophagosomes membranes. Autophagy is essential for maintenance of amino acid levels and protein synthesis under nitrogen starvation. Required for selective autophagic degradation of the nucleus (nucleophagy) as well as for mitophagy which contributes to regulate mitochondrial quantity and quality by eliminating the mitochondria to a basal level to fulfill cellular energy requirements and preventing excess ROS production.</text>
</comment>
<evidence type="ECO:0000259" key="8">
    <source>
        <dbReference type="Pfam" id="PF16420"/>
    </source>
</evidence>
<evidence type="ECO:0000256" key="5">
    <source>
        <dbReference type="ARBA" id="ARBA00023006"/>
    </source>
</evidence>
<dbReference type="Gene3D" id="3.40.140.100">
    <property type="entry name" value="Ubiquitin-like modifier-activating enzyme ATG7 C-terminal domain"/>
    <property type="match status" value="1"/>
</dbReference>
<dbReference type="PANTHER" id="PTHR10953">
    <property type="entry name" value="UBIQUITIN-ACTIVATING ENZYME E1"/>
    <property type="match status" value="1"/>
</dbReference>
<keyword evidence="4 6" id="KW-0653">Protein transport</keyword>
<evidence type="ECO:0000313" key="9">
    <source>
        <dbReference type="EMBL" id="KAL3228551.1"/>
    </source>
</evidence>
<dbReference type="InterPro" id="IPR042523">
    <property type="entry name" value="Atg7_N_2"/>
</dbReference>
<dbReference type="InterPro" id="IPR042522">
    <property type="entry name" value="Atg7_N_1"/>
</dbReference>
<evidence type="ECO:0000256" key="4">
    <source>
        <dbReference type="ARBA" id="ARBA00022927"/>
    </source>
</evidence>
<evidence type="ECO:0000256" key="6">
    <source>
        <dbReference type="RuleBase" id="RU366022"/>
    </source>
</evidence>
<dbReference type="SUPFAM" id="SSF69572">
    <property type="entry name" value="Activating enzymes of the ubiquitin-like proteins"/>
    <property type="match status" value="1"/>
</dbReference>
<gene>
    <name evidence="9" type="ORF">RNJ44_02496</name>
</gene>
<protein>
    <recommendedName>
        <fullName evidence="2 6">Ubiquitin-like modifier-activating enzyme ATG7</fullName>
    </recommendedName>
    <alternativeName>
        <fullName evidence="6">Autophagy-related protein 7</fullName>
    </alternativeName>
</protein>
<dbReference type="InterPro" id="IPR032197">
    <property type="entry name" value="Atg7_N"/>
</dbReference>
<dbReference type="Pfam" id="PF16420">
    <property type="entry name" value="ATG7_N"/>
    <property type="match status" value="1"/>
</dbReference>
<comment type="similarity">
    <text evidence="1 6">Belongs to the ATG7 family.</text>
</comment>
<evidence type="ECO:0000259" key="7">
    <source>
        <dbReference type="Pfam" id="PF00899"/>
    </source>
</evidence>
<keyword evidence="6" id="KW-0963">Cytoplasm</keyword>
<evidence type="ECO:0000256" key="3">
    <source>
        <dbReference type="ARBA" id="ARBA00022448"/>
    </source>
</evidence>
<dbReference type="Pfam" id="PF00899">
    <property type="entry name" value="ThiF"/>
    <property type="match status" value="1"/>
</dbReference>
<accession>A0ABR4NLV8</accession>
<evidence type="ECO:0000256" key="2">
    <source>
        <dbReference type="ARBA" id="ARBA00017647"/>
    </source>
</evidence>
<keyword evidence="6" id="KW-0833">Ubl conjugation pathway</keyword>
<feature type="domain" description="Ubiquitin-like modifier-activating enzyme Atg7 N-terminal" evidence="8">
    <location>
        <begin position="6"/>
        <end position="286"/>
    </location>
</feature>
<dbReference type="Gene3D" id="3.40.140.70">
    <property type="entry name" value="Ubiquitin-like modifier-activating enzyme ATG7 N-terminal domain"/>
    <property type="match status" value="1"/>
</dbReference>